<dbReference type="InterPro" id="IPR009241">
    <property type="entry name" value="HigB-like"/>
</dbReference>
<gene>
    <name evidence="1" type="ORF">HGA10_14425</name>
</gene>
<proteinExistence type="predicted"/>
<comment type="caution">
    <text evidence="1">The sequence shown here is derived from an EMBL/GenBank/DDBJ whole genome shotgun (WGS) entry which is preliminary data.</text>
</comment>
<name>A0A846W5N2_9NOCA</name>
<dbReference type="Pfam" id="PF05973">
    <property type="entry name" value="Gp49"/>
    <property type="match status" value="1"/>
</dbReference>
<sequence length="118" mass="13958">MSWGTIELEPEVRDWLEKLSTEMFARAAFHVDLLAEYGPLLGEPHTRQLDGKLRELRFQLESEATRVSYWIAPGRRIILLTVFVKSRMRERREVDRARKAMQRCVVERHTAEEDESDD</sequence>
<protein>
    <submittedName>
        <fullName evidence="1">Type II toxin-antitoxin system RelE/ParE family toxin</fullName>
    </submittedName>
</protein>
<keyword evidence="2" id="KW-1185">Reference proteome</keyword>
<evidence type="ECO:0000313" key="1">
    <source>
        <dbReference type="EMBL" id="NKX88501.1"/>
    </source>
</evidence>
<accession>A0A846W5N2</accession>
<reference evidence="1 2" key="1">
    <citation type="submission" date="2020-04" db="EMBL/GenBank/DDBJ databases">
        <title>MicrobeNet Type strains.</title>
        <authorList>
            <person name="Nicholson A.C."/>
        </authorList>
    </citation>
    <scope>NUCLEOTIDE SEQUENCE [LARGE SCALE GENOMIC DNA]</scope>
    <source>
        <strain evidence="1 2">DSM 44960</strain>
    </source>
</reference>
<organism evidence="1 2">
    <name type="scientific">Nocardia coubleae</name>
    <dbReference type="NCBI Taxonomy" id="356147"/>
    <lineage>
        <taxon>Bacteria</taxon>
        <taxon>Bacillati</taxon>
        <taxon>Actinomycetota</taxon>
        <taxon>Actinomycetes</taxon>
        <taxon>Mycobacteriales</taxon>
        <taxon>Nocardiaceae</taxon>
        <taxon>Nocardia</taxon>
    </lineage>
</organism>
<dbReference type="AlphaFoldDB" id="A0A846W5N2"/>
<evidence type="ECO:0000313" key="2">
    <source>
        <dbReference type="Proteomes" id="UP000572007"/>
    </source>
</evidence>
<dbReference type="RefSeq" id="WP_067637740.1">
    <property type="nucleotide sequence ID" value="NZ_JAAXOM010000003.1"/>
</dbReference>
<dbReference type="EMBL" id="JAAXOM010000003">
    <property type="protein sequence ID" value="NKX88501.1"/>
    <property type="molecule type" value="Genomic_DNA"/>
</dbReference>
<dbReference type="Proteomes" id="UP000572007">
    <property type="component" value="Unassembled WGS sequence"/>
</dbReference>